<protein>
    <submittedName>
        <fullName evidence="2">Uncharacterized protein</fullName>
    </submittedName>
</protein>
<evidence type="ECO:0000313" key="2">
    <source>
        <dbReference type="EMBL" id="EJK48089.1"/>
    </source>
</evidence>
<evidence type="ECO:0000313" key="3">
    <source>
        <dbReference type="Proteomes" id="UP000266841"/>
    </source>
</evidence>
<dbReference type="AlphaFoldDB" id="K0R7P6"/>
<proteinExistence type="predicted"/>
<keyword evidence="1" id="KW-0732">Signal</keyword>
<name>K0R7P6_THAOC</name>
<accession>K0R7P6</accession>
<comment type="caution">
    <text evidence="2">The sequence shown here is derived from an EMBL/GenBank/DDBJ whole genome shotgun (WGS) entry which is preliminary data.</text>
</comment>
<dbReference type="Proteomes" id="UP000266841">
    <property type="component" value="Unassembled WGS sequence"/>
</dbReference>
<keyword evidence="3" id="KW-1185">Reference proteome</keyword>
<dbReference type="EMBL" id="AGNL01046290">
    <property type="protein sequence ID" value="EJK48089.1"/>
    <property type="molecule type" value="Genomic_DNA"/>
</dbReference>
<feature type="signal peptide" evidence="1">
    <location>
        <begin position="1"/>
        <end position="15"/>
    </location>
</feature>
<evidence type="ECO:0000256" key="1">
    <source>
        <dbReference type="SAM" id="SignalP"/>
    </source>
</evidence>
<sequence>MEWRVLWERCRLSYAGFLLLVVAKQKEVEIHRTAFDDYNVTMALWHWQRWVGRAEWVVAEVAGRRGGVANRDKITSRKILNRSQLLSEPTYIRSSYFRDLHRESETLLIDATRTISNLINGESSIQLRVDELVSSLGLTIFTIIWNSANGGSSIQLLVDELARKVVSDYRRSICSVAALVSKPLRPMAPGTRAADESFITLTLELNDFHQSKPLQYFYLRPTALQALPIIIPDALDILNDDGVSDQQLDDFN</sequence>
<organism evidence="2 3">
    <name type="scientific">Thalassiosira oceanica</name>
    <name type="common">Marine diatom</name>
    <dbReference type="NCBI Taxonomy" id="159749"/>
    <lineage>
        <taxon>Eukaryota</taxon>
        <taxon>Sar</taxon>
        <taxon>Stramenopiles</taxon>
        <taxon>Ochrophyta</taxon>
        <taxon>Bacillariophyta</taxon>
        <taxon>Coscinodiscophyceae</taxon>
        <taxon>Thalassiosirophycidae</taxon>
        <taxon>Thalassiosirales</taxon>
        <taxon>Thalassiosiraceae</taxon>
        <taxon>Thalassiosira</taxon>
    </lineage>
</organism>
<reference evidence="2 3" key="1">
    <citation type="journal article" date="2012" name="Genome Biol.">
        <title>Genome and low-iron response of an oceanic diatom adapted to chronic iron limitation.</title>
        <authorList>
            <person name="Lommer M."/>
            <person name="Specht M."/>
            <person name="Roy A.S."/>
            <person name="Kraemer L."/>
            <person name="Andreson R."/>
            <person name="Gutowska M.A."/>
            <person name="Wolf J."/>
            <person name="Bergner S.V."/>
            <person name="Schilhabel M.B."/>
            <person name="Klostermeier U.C."/>
            <person name="Beiko R.G."/>
            <person name="Rosenstiel P."/>
            <person name="Hippler M."/>
            <person name="Laroche J."/>
        </authorList>
    </citation>
    <scope>NUCLEOTIDE SEQUENCE [LARGE SCALE GENOMIC DNA]</scope>
    <source>
        <strain evidence="2 3">CCMP1005</strain>
    </source>
</reference>
<feature type="chain" id="PRO_5012384305" evidence="1">
    <location>
        <begin position="16"/>
        <end position="252"/>
    </location>
</feature>
<gene>
    <name evidence="2" type="ORF">THAOC_33145</name>
</gene>